<accession>A0A7C5DCQ0</accession>
<evidence type="ECO:0000313" key="3">
    <source>
        <dbReference type="EMBL" id="HHE04440.1"/>
    </source>
</evidence>
<dbReference type="InterPro" id="IPR050921">
    <property type="entry name" value="T4SS_GSP_E_ATPase"/>
</dbReference>
<dbReference type="Gene3D" id="3.40.50.300">
    <property type="entry name" value="P-loop containing nucleotide triphosphate hydrolases"/>
    <property type="match status" value="1"/>
</dbReference>
<name>A0A7C5DCQ0_UNCW3</name>
<dbReference type="InterPro" id="IPR001482">
    <property type="entry name" value="T2SS/T4SS_dom"/>
</dbReference>
<organism evidence="3">
    <name type="scientific">candidate division WOR-3 bacterium</name>
    <dbReference type="NCBI Taxonomy" id="2052148"/>
    <lineage>
        <taxon>Bacteria</taxon>
        <taxon>Bacteria division WOR-3</taxon>
    </lineage>
</organism>
<dbReference type="GO" id="GO:0005524">
    <property type="term" value="F:ATP binding"/>
    <property type="evidence" value="ECO:0007669"/>
    <property type="project" value="InterPro"/>
</dbReference>
<sequence>ASLMTKEQQEKFSKQKEADFAIGLKGLARFRVNIYVQRGSIAIAMRIIPHQIKTIEELNLPGVLRDFSMRPRGLVLATGTTGSGKSTTLAAMIEHINLNVNKHIITVEDPIEYLFKDKKSIISQREVGSDTNSFGNSLRYILRQDPDVIMIGEIRDVETMDIALKAADTGHLVFSTLHTLNAAETINRIISFYPPYQQQHIRVLLSATLVGVISLRLLPTKDGKGRMPATEILVATPLIREYLLDEVKTLKIPDAIVEGDQYGMHSFDQSIMEYYKRGVIDLETAIENVTNPDEFKMKLKGIETMQAGWG</sequence>
<comment type="caution">
    <text evidence="3">The sequence shown here is derived from an EMBL/GenBank/DDBJ whole genome shotgun (WGS) entry which is preliminary data.</text>
</comment>
<dbReference type="PANTHER" id="PTHR30486:SF16">
    <property type="entry name" value="TWITCHING MOTILITY PROTEIN PILT"/>
    <property type="match status" value="1"/>
</dbReference>
<evidence type="ECO:0000256" key="1">
    <source>
        <dbReference type="ARBA" id="ARBA00006611"/>
    </source>
</evidence>
<dbReference type="Gene3D" id="3.30.450.90">
    <property type="match status" value="1"/>
</dbReference>
<comment type="similarity">
    <text evidence="1">Belongs to the GSP E family.</text>
</comment>
<dbReference type="SUPFAM" id="SSF52540">
    <property type="entry name" value="P-loop containing nucleoside triphosphate hydrolases"/>
    <property type="match status" value="1"/>
</dbReference>
<reference evidence="3" key="1">
    <citation type="journal article" date="2020" name="mSystems">
        <title>Genome- and Community-Level Interaction Insights into Carbon Utilization and Element Cycling Functions of Hydrothermarchaeota in Hydrothermal Sediment.</title>
        <authorList>
            <person name="Zhou Z."/>
            <person name="Liu Y."/>
            <person name="Xu W."/>
            <person name="Pan J."/>
            <person name="Luo Z.H."/>
            <person name="Li M."/>
        </authorList>
    </citation>
    <scope>NUCLEOTIDE SEQUENCE [LARGE SCALE GENOMIC DNA]</scope>
    <source>
        <strain evidence="3">HyVt-74</strain>
    </source>
</reference>
<dbReference type="GO" id="GO:0016887">
    <property type="term" value="F:ATP hydrolysis activity"/>
    <property type="evidence" value="ECO:0007669"/>
    <property type="project" value="InterPro"/>
</dbReference>
<protein>
    <submittedName>
        <fullName evidence="3">PilT/PilU family type 4a pilus ATPase</fullName>
    </submittedName>
</protein>
<dbReference type="PANTHER" id="PTHR30486">
    <property type="entry name" value="TWITCHING MOTILITY PROTEIN PILT"/>
    <property type="match status" value="1"/>
</dbReference>
<dbReference type="CDD" id="cd01131">
    <property type="entry name" value="PilT"/>
    <property type="match status" value="1"/>
</dbReference>
<feature type="domain" description="Bacterial type II secretion system protein E" evidence="2">
    <location>
        <begin position="142"/>
        <end position="156"/>
    </location>
</feature>
<feature type="non-terminal residue" evidence="3">
    <location>
        <position position="1"/>
    </location>
</feature>
<gene>
    <name evidence="3" type="ORF">ENL19_00075</name>
</gene>
<dbReference type="Pfam" id="PF00437">
    <property type="entry name" value="T2SSE"/>
    <property type="match status" value="1"/>
</dbReference>
<dbReference type="InterPro" id="IPR027417">
    <property type="entry name" value="P-loop_NTPase"/>
</dbReference>
<dbReference type="EMBL" id="DRTB01000006">
    <property type="protein sequence ID" value="HHE04440.1"/>
    <property type="molecule type" value="Genomic_DNA"/>
</dbReference>
<evidence type="ECO:0000259" key="2">
    <source>
        <dbReference type="PROSITE" id="PS00662"/>
    </source>
</evidence>
<dbReference type="NCBIfam" id="TIGR01420">
    <property type="entry name" value="pilT_fam"/>
    <property type="match status" value="1"/>
</dbReference>
<dbReference type="AlphaFoldDB" id="A0A7C5DCQ0"/>
<dbReference type="InterPro" id="IPR006321">
    <property type="entry name" value="PilT/PilU"/>
</dbReference>
<dbReference type="Proteomes" id="UP000886110">
    <property type="component" value="Unassembled WGS sequence"/>
</dbReference>
<dbReference type="PROSITE" id="PS00662">
    <property type="entry name" value="T2SP_E"/>
    <property type="match status" value="1"/>
</dbReference>
<proteinExistence type="inferred from homology"/>